<keyword evidence="3" id="KW-0378">Hydrolase</keyword>
<feature type="domain" description="Nudix hydrolase" evidence="2">
    <location>
        <begin position="45"/>
        <end position="178"/>
    </location>
</feature>
<dbReference type="SUPFAM" id="SSF55811">
    <property type="entry name" value="Nudix"/>
    <property type="match status" value="1"/>
</dbReference>
<evidence type="ECO:0000313" key="4">
    <source>
        <dbReference type="Proteomes" id="UP001595699"/>
    </source>
</evidence>
<gene>
    <name evidence="3" type="ORF">ACFOUW_15840</name>
</gene>
<dbReference type="GO" id="GO:0016787">
    <property type="term" value="F:hydrolase activity"/>
    <property type="evidence" value="ECO:0007669"/>
    <property type="project" value="UniProtKB-KW"/>
</dbReference>
<dbReference type="Gene3D" id="3.90.79.10">
    <property type="entry name" value="Nucleoside Triphosphate Pyrophosphohydrolase"/>
    <property type="match status" value="1"/>
</dbReference>
<accession>A0ABV7YD78</accession>
<sequence length="182" mass="20004">MSLHAEAIRTLTNWQAPNEDQELLRKEYVDYLLNHLDAMTRASRPAHLTGSSIILDEAGARTLLVLHNKIGLWVQPGGHCEPGDETLRDVALREGHEETGVDGLIVSPEPLILSKHCAPCGAESHYDVQFLVTAPADAKLVVSEESHDVRWFSVDELPSDLALGVDESVRAATERAARRSAR</sequence>
<protein>
    <submittedName>
        <fullName evidence="3">NUDIX hydrolase</fullName>
    </submittedName>
</protein>
<dbReference type="PANTHER" id="PTHR43736:SF1">
    <property type="entry name" value="DIHYDRONEOPTERIN TRIPHOSPHATE DIPHOSPHATASE"/>
    <property type="match status" value="1"/>
</dbReference>
<dbReference type="InterPro" id="IPR000086">
    <property type="entry name" value="NUDIX_hydrolase_dom"/>
</dbReference>
<reference evidence="4" key="1">
    <citation type="journal article" date="2019" name="Int. J. Syst. Evol. Microbiol.">
        <title>The Global Catalogue of Microorganisms (GCM) 10K type strain sequencing project: providing services to taxonomists for standard genome sequencing and annotation.</title>
        <authorList>
            <consortium name="The Broad Institute Genomics Platform"/>
            <consortium name="The Broad Institute Genome Sequencing Center for Infectious Disease"/>
            <person name="Wu L."/>
            <person name="Ma J."/>
        </authorList>
    </citation>
    <scope>NUCLEOTIDE SEQUENCE [LARGE SCALE GENOMIC DNA]</scope>
    <source>
        <strain evidence="4">CGMCC 4.7241</strain>
    </source>
</reference>
<comment type="similarity">
    <text evidence="1">Belongs to the Nudix hydrolase family.</text>
</comment>
<dbReference type="PANTHER" id="PTHR43736">
    <property type="entry name" value="ADP-RIBOSE PYROPHOSPHATASE"/>
    <property type="match status" value="1"/>
</dbReference>
<dbReference type="Pfam" id="PF00293">
    <property type="entry name" value="NUDIX"/>
    <property type="match status" value="1"/>
</dbReference>
<dbReference type="Proteomes" id="UP001595699">
    <property type="component" value="Unassembled WGS sequence"/>
</dbReference>
<evidence type="ECO:0000256" key="1">
    <source>
        <dbReference type="ARBA" id="ARBA00005582"/>
    </source>
</evidence>
<dbReference type="CDD" id="cd03674">
    <property type="entry name" value="NUDIX_Hydrolase"/>
    <property type="match status" value="1"/>
</dbReference>
<evidence type="ECO:0000259" key="2">
    <source>
        <dbReference type="PROSITE" id="PS51462"/>
    </source>
</evidence>
<keyword evidence="4" id="KW-1185">Reference proteome</keyword>
<dbReference type="EMBL" id="JBHRZH010000013">
    <property type="protein sequence ID" value="MFC3762314.1"/>
    <property type="molecule type" value="Genomic_DNA"/>
</dbReference>
<evidence type="ECO:0000313" key="3">
    <source>
        <dbReference type="EMBL" id="MFC3762314.1"/>
    </source>
</evidence>
<dbReference type="InterPro" id="IPR015797">
    <property type="entry name" value="NUDIX_hydrolase-like_dom_sf"/>
</dbReference>
<comment type="caution">
    <text evidence="3">The sequence shown here is derived from an EMBL/GenBank/DDBJ whole genome shotgun (WGS) entry which is preliminary data.</text>
</comment>
<organism evidence="3 4">
    <name type="scientific">Tenggerimyces flavus</name>
    <dbReference type="NCBI Taxonomy" id="1708749"/>
    <lineage>
        <taxon>Bacteria</taxon>
        <taxon>Bacillati</taxon>
        <taxon>Actinomycetota</taxon>
        <taxon>Actinomycetes</taxon>
        <taxon>Propionibacteriales</taxon>
        <taxon>Nocardioidaceae</taxon>
        <taxon>Tenggerimyces</taxon>
    </lineage>
</organism>
<dbReference type="PROSITE" id="PS51462">
    <property type="entry name" value="NUDIX"/>
    <property type="match status" value="1"/>
</dbReference>
<dbReference type="RefSeq" id="WP_205117856.1">
    <property type="nucleotide sequence ID" value="NZ_JAFBCM010000001.1"/>
</dbReference>
<name>A0ABV7YD78_9ACTN</name>
<proteinExistence type="inferred from homology"/>